<sequence length="35" mass="3927">MSFQHSSDPYFPDISGFNESKCLAMPTLDLIFSNS</sequence>
<dbReference type="EMBL" id="BT136539">
    <property type="protein sequence ID" value="AFK36334.1"/>
    <property type="molecule type" value="mRNA"/>
</dbReference>
<organism evidence="1">
    <name type="scientific">Lotus japonicus</name>
    <name type="common">Lotus corniculatus var. japonicus</name>
    <dbReference type="NCBI Taxonomy" id="34305"/>
    <lineage>
        <taxon>Eukaryota</taxon>
        <taxon>Viridiplantae</taxon>
        <taxon>Streptophyta</taxon>
        <taxon>Embryophyta</taxon>
        <taxon>Tracheophyta</taxon>
        <taxon>Spermatophyta</taxon>
        <taxon>Magnoliopsida</taxon>
        <taxon>eudicotyledons</taxon>
        <taxon>Gunneridae</taxon>
        <taxon>Pentapetalae</taxon>
        <taxon>rosids</taxon>
        <taxon>fabids</taxon>
        <taxon>Fabales</taxon>
        <taxon>Fabaceae</taxon>
        <taxon>Papilionoideae</taxon>
        <taxon>50 kb inversion clade</taxon>
        <taxon>NPAAA clade</taxon>
        <taxon>Hologalegina</taxon>
        <taxon>robinioid clade</taxon>
        <taxon>Loteae</taxon>
        <taxon>Lotus</taxon>
    </lineage>
</organism>
<protein>
    <submittedName>
        <fullName evidence="1">Uncharacterized protein</fullName>
    </submittedName>
</protein>
<proteinExistence type="evidence at transcript level"/>
<evidence type="ECO:0000313" key="1">
    <source>
        <dbReference type="EMBL" id="AFK36334.1"/>
    </source>
</evidence>
<accession>I3S7U2</accession>
<reference evidence="1" key="1">
    <citation type="submission" date="2012-05" db="EMBL/GenBank/DDBJ databases">
        <authorList>
            <person name="Krishnakumar V."/>
            <person name="Cheung F."/>
            <person name="Xiao Y."/>
            <person name="Chan A."/>
            <person name="Moskal W.A."/>
            <person name="Town C.D."/>
        </authorList>
    </citation>
    <scope>NUCLEOTIDE SEQUENCE</scope>
</reference>
<name>I3S7U2_LOTJA</name>
<dbReference type="AlphaFoldDB" id="I3S7U2"/>